<proteinExistence type="predicted"/>
<evidence type="ECO:0000313" key="2">
    <source>
        <dbReference type="EMBL" id="ADZ82337.1"/>
    </source>
</evidence>
<dbReference type="InterPro" id="IPR027417">
    <property type="entry name" value="P-loop_NTPase"/>
</dbReference>
<dbReference type="InterPro" id="IPR045528">
    <property type="entry name" value="DO-GTPase2"/>
</dbReference>
<accession>F2JMZ5</accession>
<dbReference type="HOGENOM" id="CLU_050655_0_0_9"/>
<dbReference type="KEGG" id="cle:Clole_0603"/>
<name>F2JMZ5_CELLD</name>
<evidence type="ECO:0000259" key="1">
    <source>
        <dbReference type="Pfam" id="PF19993"/>
    </source>
</evidence>
<organism evidence="2 3">
    <name type="scientific">Cellulosilyticum lentocellum (strain ATCC 49066 / DSM 5427 / NCIMB 11756 / RHM5)</name>
    <name type="common">Clostridium lentocellum</name>
    <dbReference type="NCBI Taxonomy" id="642492"/>
    <lineage>
        <taxon>Bacteria</taxon>
        <taxon>Bacillati</taxon>
        <taxon>Bacillota</taxon>
        <taxon>Clostridia</taxon>
        <taxon>Lachnospirales</taxon>
        <taxon>Cellulosilyticaceae</taxon>
        <taxon>Cellulosilyticum</taxon>
    </lineage>
</organism>
<dbReference type="Proteomes" id="UP000008467">
    <property type="component" value="Chromosome"/>
</dbReference>
<dbReference type="CDD" id="cd00882">
    <property type="entry name" value="Ras_like_GTPase"/>
    <property type="match status" value="1"/>
</dbReference>
<dbReference type="SUPFAM" id="SSF52540">
    <property type="entry name" value="P-loop containing nucleoside triphosphate hydrolases"/>
    <property type="match status" value="1"/>
</dbReference>
<evidence type="ECO:0000313" key="3">
    <source>
        <dbReference type="Proteomes" id="UP000008467"/>
    </source>
</evidence>
<gene>
    <name evidence="2" type="ordered locus">Clole_0603</name>
</gene>
<dbReference type="RefSeq" id="WP_013655638.1">
    <property type="nucleotide sequence ID" value="NC_015275.1"/>
</dbReference>
<dbReference type="AlphaFoldDB" id="F2JMZ5"/>
<dbReference type="STRING" id="642492.Clole_0603"/>
<feature type="domain" description="Double-GTPase 2" evidence="1">
    <location>
        <begin position="128"/>
        <end position="378"/>
    </location>
</feature>
<dbReference type="Pfam" id="PF19993">
    <property type="entry name" value="DO-GTPase2"/>
    <property type="match status" value="1"/>
</dbReference>
<dbReference type="EMBL" id="CP002582">
    <property type="protein sequence ID" value="ADZ82337.1"/>
    <property type="molecule type" value="Genomic_DNA"/>
</dbReference>
<reference evidence="2 3" key="1">
    <citation type="journal article" date="2011" name="J. Bacteriol.">
        <title>Complete genome sequence of the cellulose-degrading bacterium Cellulosilyticum lentocellum.</title>
        <authorList>
            <consortium name="US DOE Joint Genome Institute"/>
            <person name="Miller D.A."/>
            <person name="Suen G."/>
            <person name="Bruce D."/>
            <person name="Copeland A."/>
            <person name="Cheng J.F."/>
            <person name="Detter C."/>
            <person name="Goodwin L.A."/>
            <person name="Han C.S."/>
            <person name="Hauser L.J."/>
            <person name="Land M.L."/>
            <person name="Lapidus A."/>
            <person name="Lucas S."/>
            <person name="Meincke L."/>
            <person name="Pitluck S."/>
            <person name="Tapia R."/>
            <person name="Teshima H."/>
            <person name="Woyke T."/>
            <person name="Fox B.G."/>
            <person name="Angert E.R."/>
            <person name="Currie C.R."/>
        </authorList>
    </citation>
    <scope>NUCLEOTIDE SEQUENCE [LARGE SCALE GENOMIC DNA]</scope>
    <source>
        <strain evidence="3">ATCC 49066 / DSM 5427 / NCIMB 11756 / RHM5</strain>
    </source>
</reference>
<protein>
    <recommendedName>
        <fullName evidence="1">Double-GTPase 2 domain-containing protein</fullName>
    </recommendedName>
</protein>
<keyword evidence="3" id="KW-1185">Reference proteome</keyword>
<sequence length="422" mass="48162">MGLFKSLFGGKKEEAPVQKKFPIVCPHCFNKFSPDTVVFRAAHSKEEDEEYCLQEDAKLNEYLERFGLEGSEELEAVLNPYLVPAENRHYVDDVLISMKDKYNVETKKRLCPYCHNDLPYSAGRAPSNIIAIIGASQVGKSVYMASLINTLENVTAHNFEAACLPINSDTSRRFRSQYLDPLFLQNSLIESTQKERKQEPFIFQFKFKDPSKEPLSLVFFDVAGEGMVEEEYLDLYANHIRNAEGILFLVDPLQLSTIRRKLILNQDDNGGDFTSQYQESRDVVVTLAEHFIGSQEDGKTSIPTAVVITKSDMLTSLAEEEGEYIKPNSNVFENYIHKGYFNLNEYENINGEVQRFLEKVDLAFKDAVEVHFKNVSYFAVSSLGQNPVEGKLEKVIQPMRIDEPFLWLLYKLGYISSNEGVR</sequence>
<dbReference type="Gene3D" id="3.40.50.300">
    <property type="entry name" value="P-loop containing nucleotide triphosphate hydrolases"/>
    <property type="match status" value="1"/>
</dbReference>
<dbReference type="eggNOG" id="COG1100">
    <property type="taxonomic scope" value="Bacteria"/>
</dbReference>